<name>A0AAD9E8C2_9PEZI</name>
<evidence type="ECO:0000313" key="3">
    <source>
        <dbReference type="Proteomes" id="UP001243330"/>
    </source>
</evidence>
<proteinExistence type="predicted"/>
<reference evidence="2" key="1">
    <citation type="submission" date="2023-01" db="EMBL/GenBank/DDBJ databases">
        <title>Colletotrichum chrysophilum M932 genome sequence.</title>
        <authorList>
            <person name="Baroncelli R."/>
        </authorList>
    </citation>
    <scope>NUCLEOTIDE SEQUENCE</scope>
    <source>
        <strain evidence="2">M932</strain>
    </source>
</reference>
<protein>
    <submittedName>
        <fullName evidence="2">Transposase</fullName>
    </submittedName>
</protein>
<dbReference type="Gene3D" id="1.10.10.60">
    <property type="entry name" value="Homeodomain-like"/>
    <property type="match status" value="1"/>
</dbReference>
<sequence length="105" mass="11651">MAQPSKESQINLALQAIQTDPKLSSRRAVKIFNVPLSTLLNRMKGKRARQDTHSASSQLTKLEEDAIVKYVIDLDSRGFAPRLNDVEDMANNILAARDALHVGTH</sequence>
<dbReference type="SUPFAM" id="SSF46689">
    <property type="entry name" value="Homeodomain-like"/>
    <property type="match status" value="1"/>
</dbReference>
<dbReference type="EMBL" id="JAQOWY010000841">
    <property type="protein sequence ID" value="KAK1838382.1"/>
    <property type="molecule type" value="Genomic_DNA"/>
</dbReference>
<dbReference type="AlphaFoldDB" id="A0AAD9E8C2"/>
<comment type="caution">
    <text evidence="2">The sequence shown here is derived from an EMBL/GenBank/DDBJ whole genome shotgun (WGS) entry which is preliminary data.</text>
</comment>
<dbReference type="Pfam" id="PF05225">
    <property type="entry name" value="HTH_psq"/>
    <property type="match status" value="1"/>
</dbReference>
<keyword evidence="3" id="KW-1185">Reference proteome</keyword>
<dbReference type="Proteomes" id="UP001243330">
    <property type="component" value="Unassembled WGS sequence"/>
</dbReference>
<gene>
    <name evidence="2" type="ORF">CCHR01_18998</name>
</gene>
<dbReference type="InterPro" id="IPR009057">
    <property type="entry name" value="Homeodomain-like_sf"/>
</dbReference>
<dbReference type="InterPro" id="IPR007889">
    <property type="entry name" value="HTH_Psq"/>
</dbReference>
<dbReference type="GO" id="GO:0003677">
    <property type="term" value="F:DNA binding"/>
    <property type="evidence" value="ECO:0007669"/>
    <property type="project" value="InterPro"/>
</dbReference>
<organism evidence="2 3">
    <name type="scientific">Colletotrichum chrysophilum</name>
    <dbReference type="NCBI Taxonomy" id="1836956"/>
    <lineage>
        <taxon>Eukaryota</taxon>
        <taxon>Fungi</taxon>
        <taxon>Dikarya</taxon>
        <taxon>Ascomycota</taxon>
        <taxon>Pezizomycotina</taxon>
        <taxon>Sordariomycetes</taxon>
        <taxon>Hypocreomycetidae</taxon>
        <taxon>Glomerellales</taxon>
        <taxon>Glomerellaceae</taxon>
        <taxon>Colletotrichum</taxon>
        <taxon>Colletotrichum gloeosporioides species complex</taxon>
    </lineage>
</organism>
<accession>A0AAD9E8C2</accession>
<evidence type="ECO:0000259" key="1">
    <source>
        <dbReference type="Pfam" id="PF05225"/>
    </source>
</evidence>
<evidence type="ECO:0000313" key="2">
    <source>
        <dbReference type="EMBL" id="KAK1838382.1"/>
    </source>
</evidence>
<feature type="domain" description="HTH psq-type" evidence="1">
    <location>
        <begin position="7"/>
        <end position="46"/>
    </location>
</feature>